<protein>
    <recommendedName>
        <fullName evidence="5">Peptidase M60 domain-containing protein</fullName>
    </recommendedName>
</protein>
<dbReference type="Gene3D" id="2.60.120.260">
    <property type="entry name" value="Galactose-binding domain-like"/>
    <property type="match status" value="1"/>
</dbReference>
<dbReference type="Pfam" id="PF00754">
    <property type="entry name" value="F5_F8_type_C"/>
    <property type="match status" value="1"/>
</dbReference>
<dbReference type="InterPro" id="IPR008979">
    <property type="entry name" value="Galactose-bd-like_sf"/>
</dbReference>
<sequence>MSKQLFLIACTAVLLAHCVKNKETFKDGRDEGGFPAPSITVDTNSSVIDVSKYAQARVFPGLVCNTETRLKNQAVTMNLNYNYVKEHLRISVPPEPQFSTGLYAAPGELVTIDVPADYSLSVQVGAWEDNLSSVLNAPRDPLIYTRMQLAPGRNYVRNLYGGHIYIFAARPVATPVTLTFSGAVKSPDFELGKTNNAAWTAAIRTSCVPYLELRSKNIVFVVPRDYCVSRNIQDPESIMKEWDRAIDMDYYQWEGLAENATEAYDLAPVLPWRVVQDIKPSLGYGHSGFPVVTYNDYGWFDEFTDLTAIKKGWAWGTFHEIGHNNQQGDYWSWSSLGETSNNLFSFKVSHRQSVEKNDPSAWPPYHPAVNSMFPQALAFAAATGTKDFDGTDVRINDPFARITPFVQVFDKIPANWGYPGQPDGWSFMAELYKKARRAVYPSNNDQDKRDFVYETLCDFTKTDWKLFFLAWGINISSVSLNAIDAKGYRLLTQEIWKYNPITRTGGDTYVNVYSRTNWTVTVNSVNPEGGGKDAVKDGNLTTYWHSAYGPTSPVIATIDMGMKLDIKGFRFTQRQGGARNIKNLKVETSIDNSNWTPVDGSPLLLQKIDAQQNFTLPSVVRARYFRLTITGPADTYNTDGSMNTSMAEIDVIQP</sequence>
<organism evidence="3 4">
    <name type="scientific">Paraflavitalea soli</name>
    <dbReference type="NCBI Taxonomy" id="2315862"/>
    <lineage>
        <taxon>Bacteria</taxon>
        <taxon>Pseudomonadati</taxon>
        <taxon>Bacteroidota</taxon>
        <taxon>Chitinophagia</taxon>
        <taxon>Chitinophagales</taxon>
        <taxon>Chitinophagaceae</taxon>
        <taxon>Paraflavitalea</taxon>
    </lineage>
</organism>
<dbReference type="PROSITE" id="PS50022">
    <property type="entry name" value="FA58C_3"/>
    <property type="match status" value="1"/>
</dbReference>
<dbReference type="EMBL" id="CP032157">
    <property type="protein sequence ID" value="AXY74601.1"/>
    <property type="molecule type" value="Genomic_DNA"/>
</dbReference>
<evidence type="ECO:0000259" key="2">
    <source>
        <dbReference type="PROSITE" id="PS51723"/>
    </source>
</evidence>
<dbReference type="SUPFAM" id="SSF49785">
    <property type="entry name" value="Galactose-binding domain-like"/>
    <property type="match status" value="1"/>
</dbReference>
<dbReference type="PANTHER" id="PTHR15730:SF5">
    <property type="entry name" value="SI:CH211-210B2.2-RELATED"/>
    <property type="match status" value="1"/>
</dbReference>
<dbReference type="PROSITE" id="PS51723">
    <property type="entry name" value="PEPTIDASE_M60"/>
    <property type="match status" value="1"/>
</dbReference>
<proteinExistence type="predicted"/>
<dbReference type="InterPro" id="IPR031161">
    <property type="entry name" value="Peptidase_M60_dom"/>
</dbReference>
<dbReference type="KEGG" id="pseg:D3H65_11685"/>
<feature type="domain" description="Peptidase M60" evidence="2">
    <location>
        <begin position="95"/>
        <end position="413"/>
    </location>
</feature>
<gene>
    <name evidence="3" type="ORF">D3H65_11685</name>
</gene>
<evidence type="ECO:0000259" key="1">
    <source>
        <dbReference type="PROSITE" id="PS50022"/>
    </source>
</evidence>
<dbReference type="Pfam" id="PF17291">
    <property type="entry name" value="M60-like_N"/>
    <property type="match status" value="1"/>
</dbReference>
<dbReference type="SMART" id="SM01276">
    <property type="entry name" value="M60-like"/>
    <property type="match status" value="1"/>
</dbReference>
<name>A0A3B7MW33_9BACT</name>
<evidence type="ECO:0008006" key="5">
    <source>
        <dbReference type="Google" id="ProtNLM"/>
    </source>
</evidence>
<dbReference type="Gene3D" id="3.40.390.80">
    <property type="entry name" value="Peptidase M60, enhancin-like domain 2"/>
    <property type="match status" value="1"/>
</dbReference>
<keyword evidence="4" id="KW-1185">Reference proteome</keyword>
<dbReference type="InterPro" id="IPR051244">
    <property type="entry name" value="TCAF"/>
</dbReference>
<dbReference type="OrthoDB" id="606623at2"/>
<dbReference type="InterPro" id="IPR035423">
    <property type="entry name" value="M60-like_N"/>
</dbReference>
<evidence type="ECO:0000313" key="4">
    <source>
        <dbReference type="Proteomes" id="UP000263900"/>
    </source>
</evidence>
<dbReference type="Gene3D" id="1.10.390.30">
    <property type="entry name" value="Peptidase M60, enhancin-like domain 3"/>
    <property type="match status" value="1"/>
</dbReference>
<reference evidence="3 4" key="1">
    <citation type="submission" date="2018-09" db="EMBL/GenBank/DDBJ databases">
        <title>Genome sequencing of strain 6GH32-13.</title>
        <authorList>
            <person name="Weon H.-Y."/>
            <person name="Heo J."/>
            <person name="Kwon S.-W."/>
        </authorList>
    </citation>
    <scope>NUCLEOTIDE SEQUENCE [LARGE SCALE GENOMIC DNA]</scope>
    <source>
        <strain evidence="3 4">5GH32-13</strain>
    </source>
</reference>
<dbReference type="Gene3D" id="2.60.120.1250">
    <property type="entry name" value="Peptidase M60, enhancin-like domain 1"/>
    <property type="match status" value="1"/>
</dbReference>
<evidence type="ECO:0000313" key="3">
    <source>
        <dbReference type="EMBL" id="AXY74601.1"/>
    </source>
</evidence>
<dbReference type="Pfam" id="PF13402">
    <property type="entry name" value="Peptidase_M60"/>
    <property type="match status" value="1"/>
</dbReference>
<dbReference type="Proteomes" id="UP000263900">
    <property type="component" value="Chromosome"/>
</dbReference>
<dbReference type="AlphaFoldDB" id="A0A3B7MW33"/>
<dbReference type="RefSeq" id="WP_119050486.1">
    <property type="nucleotide sequence ID" value="NZ_CP032157.1"/>
</dbReference>
<feature type="domain" description="F5/8 type C" evidence="1">
    <location>
        <begin position="505"/>
        <end position="654"/>
    </location>
</feature>
<dbReference type="InterPro" id="IPR042279">
    <property type="entry name" value="Pep_M60_3"/>
</dbReference>
<dbReference type="PANTHER" id="PTHR15730">
    <property type="entry name" value="EXPERIMENTAL AUTOIMMUNE PROSTATITIS ANTIGEN 2-RELATED"/>
    <property type="match status" value="1"/>
</dbReference>
<accession>A0A3B7MW33</accession>
<dbReference type="InterPro" id="IPR000421">
    <property type="entry name" value="FA58C"/>
</dbReference>